<reference evidence="5 6" key="1">
    <citation type="journal article" date="2017" name="BMC Genomics">
        <title>Genome sequencing of 39 Akkermansia muciniphila isolates reveals its population structure, genomic and functional diverisity, and global distribution in mammalian gut microbiotas.</title>
        <authorList>
            <person name="Guo X."/>
            <person name="Li S."/>
            <person name="Zhang J."/>
            <person name="Wu F."/>
            <person name="Li X."/>
            <person name="Wu D."/>
            <person name="Zhang M."/>
            <person name="Ou Z."/>
            <person name="Jie Z."/>
            <person name="Yan Q."/>
            <person name="Li P."/>
            <person name="Yi J."/>
            <person name="Peng Y."/>
        </authorList>
    </citation>
    <scope>NUCLEOTIDE SEQUENCE [LARGE SCALE GENOMIC DNA]</scope>
    <source>
        <strain evidence="5 6">GP43</strain>
    </source>
</reference>
<evidence type="ECO:0000256" key="3">
    <source>
        <dbReference type="ARBA" id="ARBA00023125"/>
    </source>
</evidence>
<comment type="similarity">
    <text evidence="1">Belongs to the LysR transcriptional regulatory family.</text>
</comment>
<dbReference type="GO" id="GO:0003700">
    <property type="term" value="F:DNA-binding transcription factor activity"/>
    <property type="evidence" value="ECO:0007669"/>
    <property type="project" value="InterPro"/>
</dbReference>
<evidence type="ECO:0000256" key="2">
    <source>
        <dbReference type="ARBA" id="ARBA00023015"/>
    </source>
</evidence>
<dbReference type="InterPro" id="IPR036388">
    <property type="entry name" value="WH-like_DNA-bd_sf"/>
</dbReference>
<dbReference type="Proteomes" id="UP000235914">
    <property type="component" value="Unassembled WGS sequence"/>
</dbReference>
<dbReference type="RefSeq" id="WP_022198596.1">
    <property type="nucleotide sequence ID" value="NZ_BAABSF010000004.1"/>
</dbReference>
<dbReference type="Pfam" id="PF03466">
    <property type="entry name" value="LysR_substrate"/>
    <property type="match status" value="1"/>
</dbReference>
<sequence length="310" mass="36030">MTLQQLKYIIGIVNSGSINEAAKRLFISQPSLSKAVRELENELNFEIFRRSSKGISLSLEGTEFLSYARQVVEQAELLEQRYLNTKPLKRQFSISTQHYAFAVNAFVNLIKKLNIQEYEWTLRETRTFEIIEDVHQSRSDLGILYLNDFNRQVISKLLKKNDLCFHPLFRAEPHVFVSSAHPLARRRQVLLEDLEDYPCLSFEQGTYNSFYFSEEILSTIVHRKEIHVSDRATLFNLLIGLNGYTICSGVLSEDLNGSNIISIPLKTKEYMLVGWIDREQSRPSRSALLYIEELKRVITEYGYEVIRTDD</sequence>
<protein>
    <submittedName>
        <fullName evidence="5">LysR family transcriptional regulator</fullName>
    </submittedName>
</protein>
<evidence type="ECO:0000256" key="1">
    <source>
        <dbReference type="ARBA" id="ARBA00009437"/>
    </source>
</evidence>
<dbReference type="FunFam" id="1.10.10.10:FF:000001">
    <property type="entry name" value="LysR family transcriptional regulator"/>
    <property type="match status" value="1"/>
</dbReference>
<accession>A0A2N8INR2</accession>
<comment type="caution">
    <text evidence="5">The sequence shown here is derived from an EMBL/GenBank/DDBJ whole genome shotgun (WGS) entry which is preliminary data.</text>
</comment>
<proteinExistence type="inferred from homology"/>
<dbReference type="Gene3D" id="3.40.190.10">
    <property type="entry name" value="Periplasmic binding protein-like II"/>
    <property type="match status" value="2"/>
</dbReference>
<evidence type="ECO:0000313" key="5">
    <source>
        <dbReference type="EMBL" id="PNC57034.1"/>
    </source>
</evidence>
<dbReference type="InterPro" id="IPR036390">
    <property type="entry name" value="WH_DNA-bd_sf"/>
</dbReference>
<dbReference type="PANTHER" id="PTHR30346:SF0">
    <property type="entry name" value="HCA OPERON TRANSCRIPTIONAL ACTIVATOR HCAR"/>
    <property type="match status" value="1"/>
</dbReference>
<keyword evidence="3" id="KW-0238">DNA-binding</keyword>
<organism evidence="5 6">
    <name type="scientific">Akkermansia muciniphila</name>
    <dbReference type="NCBI Taxonomy" id="239935"/>
    <lineage>
        <taxon>Bacteria</taxon>
        <taxon>Pseudomonadati</taxon>
        <taxon>Verrucomicrobiota</taxon>
        <taxon>Verrucomicrobiia</taxon>
        <taxon>Verrucomicrobiales</taxon>
        <taxon>Akkermansiaceae</taxon>
        <taxon>Akkermansia</taxon>
    </lineage>
</organism>
<dbReference type="AlphaFoldDB" id="A0A2N8INR2"/>
<keyword evidence="2" id="KW-0805">Transcription regulation</keyword>
<dbReference type="PANTHER" id="PTHR30346">
    <property type="entry name" value="TRANSCRIPTIONAL DUAL REGULATOR HCAR-RELATED"/>
    <property type="match status" value="1"/>
</dbReference>
<dbReference type="SUPFAM" id="SSF46785">
    <property type="entry name" value="Winged helix' DNA-binding domain"/>
    <property type="match status" value="1"/>
</dbReference>
<gene>
    <name evidence="5" type="ORF">CXU09_05550</name>
</gene>
<dbReference type="EMBL" id="PJKN01000002">
    <property type="protein sequence ID" value="PNC57034.1"/>
    <property type="molecule type" value="Genomic_DNA"/>
</dbReference>
<dbReference type="Pfam" id="PF00126">
    <property type="entry name" value="HTH_1"/>
    <property type="match status" value="1"/>
</dbReference>
<dbReference type="PRINTS" id="PR00039">
    <property type="entry name" value="HTHLYSR"/>
</dbReference>
<name>A0A2N8INR2_9BACT</name>
<evidence type="ECO:0000256" key="4">
    <source>
        <dbReference type="ARBA" id="ARBA00023163"/>
    </source>
</evidence>
<dbReference type="PROSITE" id="PS50931">
    <property type="entry name" value="HTH_LYSR"/>
    <property type="match status" value="1"/>
</dbReference>
<dbReference type="InterPro" id="IPR000847">
    <property type="entry name" value="LysR_HTH_N"/>
</dbReference>
<dbReference type="SUPFAM" id="SSF53850">
    <property type="entry name" value="Periplasmic binding protein-like II"/>
    <property type="match status" value="1"/>
</dbReference>
<dbReference type="GO" id="GO:0003677">
    <property type="term" value="F:DNA binding"/>
    <property type="evidence" value="ECO:0007669"/>
    <property type="project" value="UniProtKB-KW"/>
</dbReference>
<dbReference type="CDD" id="cd05466">
    <property type="entry name" value="PBP2_LTTR_substrate"/>
    <property type="match status" value="1"/>
</dbReference>
<keyword evidence="4" id="KW-0804">Transcription</keyword>
<dbReference type="InterPro" id="IPR005119">
    <property type="entry name" value="LysR_subst-bd"/>
</dbReference>
<dbReference type="GO" id="GO:0032993">
    <property type="term" value="C:protein-DNA complex"/>
    <property type="evidence" value="ECO:0007669"/>
    <property type="project" value="TreeGrafter"/>
</dbReference>
<dbReference type="Gene3D" id="1.10.10.10">
    <property type="entry name" value="Winged helix-like DNA-binding domain superfamily/Winged helix DNA-binding domain"/>
    <property type="match status" value="1"/>
</dbReference>
<evidence type="ECO:0000313" key="6">
    <source>
        <dbReference type="Proteomes" id="UP000235914"/>
    </source>
</evidence>